<dbReference type="Gene3D" id="2.160.10.10">
    <property type="entry name" value="Hexapeptide repeat proteins"/>
    <property type="match status" value="1"/>
</dbReference>
<dbReference type="AlphaFoldDB" id="A0A1Q5P5W2"/>
<dbReference type="OrthoDB" id="9812571at2"/>
<dbReference type="Proteomes" id="UP000186524">
    <property type="component" value="Unassembled WGS sequence"/>
</dbReference>
<organism evidence="3 4">
    <name type="scientific">Domibacillus mangrovi</name>
    <dbReference type="NCBI Taxonomy" id="1714354"/>
    <lineage>
        <taxon>Bacteria</taxon>
        <taxon>Bacillati</taxon>
        <taxon>Bacillota</taxon>
        <taxon>Bacilli</taxon>
        <taxon>Bacillales</taxon>
        <taxon>Bacillaceae</taxon>
        <taxon>Domibacillus</taxon>
    </lineage>
</organism>
<keyword evidence="4" id="KW-1185">Reference proteome</keyword>
<dbReference type="InterPro" id="IPR018357">
    <property type="entry name" value="Hexapep_transf_CS"/>
</dbReference>
<comment type="caution">
    <text evidence="3">The sequence shown here is derived from an EMBL/GenBank/DDBJ whole genome shotgun (WGS) entry which is preliminary data.</text>
</comment>
<dbReference type="PANTHER" id="PTHR23416">
    <property type="entry name" value="SIALIC ACID SYNTHASE-RELATED"/>
    <property type="match status" value="1"/>
</dbReference>
<dbReference type="InterPro" id="IPR001451">
    <property type="entry name" value="Hexapep"/>
</dbReference>
<dbReference type="PROSITE" id="PS00101">
    <property type="entry name" value="HEXAPEP_TRANSFERASES"/>
    <property type="match status" value="1"/>
</dbReference>
<keyword evidence="2" id="KW-0677">Repeat</keyword>
<dbReference type="STRING" id="1714354.BLL40_05005"/>
<accession>A0A1Q5P5W2</accession>
<dbReference type="SUPFAM" id="SSF51161">
    <property type="entry name" value="Trimeric LpxA-like enzymes"/>
    <property type="match status" value="1"/>
</dbReference>
<gene>
    <name evidence="3" type="ORF">BLL40_05005</name>
</gene>
<evidence type="ECO:0000256" key="1">
    <source>
        <dbReference type="ARBA" id="ARBA00022679"/>
    </source>
</evidence>
<dbReference type="InterPro" id="IPR011004">
    <property type="entry name" value="Trimer_LpxA-like_sf"/>
</dbReference>
<evidence type="ECO:0000313" key="4">
    <source>
        <dbReference type="Proteomes" id="UP000186524"/>
    </source>
</evidence>
<proteinExistence type="predicted"/>
<dbReference type="EMBL" id="MRWQ01000004">
    <property type="protein sequence ID" value="OKL37660.1"/>
    <property type="molecule type" value="Genomic_DNA"/>
</dbReference>
<keyword evidence="1" id="KW-0808">Transferase</keyword>
<reference evidence="3 4" key="1">
    <citation type="submission" date="2016-12" db="EMBL/GenBank/DDBJ databases">
        <title>Domibacillus sp. SAOS 44 whole genome sequencing.</title>
        <authorList>
            <person name="Verma A."/>
            <person name="Krishnamurthi S."/>
        </authorList>
    </citation>
    <scope>NUCLEOTIDE SEQUENCE [LARGE SCALE GENOMIC DNA]</scope>
    <source>
        <strain evidence="3 4">SAOS 44</strain>
    </source>
</reference>
<dbReference type="Pfam" id="PF00132">
    <property type="entry name" value="Hexapep"/>
    <property type="match status" value="1"/>
</dbReference>
<dbReference type="RefSeq" id="WP_073710811.1">
    <property type="nucleotide sequence ID" value="NZ_MRWQ01000004.1"/>
</dbReference>
<evidence type="ECO:0000313" key="3">
    <source>
        <dbReference type="EMBL" id="OKL37660.1"/>
    </source>
</evidence>
<dbReference type="GO" id="GO:0016740">
    <property type="term" value="F:transferase activity"/>
    <property type="evidence" value="ECO:0007669"/>
    <property type="project" value="UniProtKB-KW"/>
</dbReference>
<sequence length="172" mass="18947">MIRICKKISRIYKIKKNPIEYARKIGVDVGKDCRFLGIKSGTFGSEPYLIKIGNHVTLTSGVQFITHDGGVWIFRKEIQDIDVFGKIIVGDNVFIGISSIIMPGVTIGNNVVIGAGSVVTKNIPSNSIAAGVPAKVINTYDEYKVKSLRNSLNIKNIEPDLKKKILVEKFLN</sequence>
<dbReference type="CDD" id="cd04647">
    <property type="entry name" value="LbH_MAT_like"/>
    <property type="match status" value="1"/>
</dbReference>
<name>A0A1Q5P5W2_9BACI</name>
<protein>
    <submittedName>
        <fullName evidence="3">Capsule biosynthesis protein CapG</fullName>
    </submittedName>
</protein>
<dbReference type="InterPro" id="IPR051159">
    <property type="entry name" value="Hexapeptide_acetyltransf"/>
</dbReference>
<evidence type="ECO:0000256" key="2">
    <source>
        <dbReference type="ARBA" id="ARBA00022737"/>
    </source>
</evidence>